<dbReference type="Gene3D" id="3.30.420.10">
    <property type="entry name" value="Ribonuclease H-like superfamily/Ribonuclease H"/>
    <property type="match status" value="1"/>
</dbReference>
<keyword evidence="3" id="KW-1185">Reference proteome</keyword>
<dbReference type="AlphaFoldDB" id="A0A9P1G7H8"/>
<gene>
    <name evidence="1" type="ORF">C1SCF055_LOCUS28478</name>
</gene>
<sequence>MPAAIPNIDDQTDFTRELFRHWDVHARTGPAHIERLLHVHTWFLHSGRIRVNDEERLTTLGDNFHQWESQLQRIWLDLLDPHIDVDFAIVYDHVPGQLHIIVHQLLQHQERSTLITTYDDGVMNNRPHVTAAILSQQVLRAQFLAAINRQHDCPPLNLYTTCTIWQQGHEISEETEYQCRHGDTFSLIIQRTGDFEWNQEEWTATEAASSASFLQTKAVLKPTKPAEDRRLTTGQVAHTQWPEPHVLKLEELISPPITVEVDFSSVLFLANELHNNGHHFLQCWPPQLEMPEVTCVAMRDLQPLGDQIPLVYHFFTDESKAAPGLVGAAVVLLIETATGWHYGGCLYRKVETGDTSVAGENGAIAWALLWAFQLSNQHWEVHGQAQLAFSFNFDATCSGYLAAGYWRTSHAHSWRTLTRSIAQVLQTRHGIDALAWIYVKAHAGHPWNEAADALAKWVVQNYDQAQSSTYWEQWLDSPDKLTAFQWLWYKELMEVHDPRVPALCNGIMKCIIPAVTPCHDHDATPSSQGAPNSSISAIQRDLPQWNRLHDHAVAKTTSMLRKAASDVQKAIKFEDSQYYARLADQSAQTYSVEGLTGIWKKLKAVLPEHRSKRFQVQRDIEHELLTHFQSLEAGTTVSVGELIRGCLNRNAEERAREEGRCDFAWWNPLDDEPLTRKCCAQFEARLRDWFEIEQPTVVDFHNMFFRLFFDMEIPEFQAARIFIFWVETDFYTIIEQYAHHDAYYALEEAHMSFLADIHIWNLQVRMKQLRKQWDILQLGEPRAHRVPQQPAQRRPARAHPIDSAFAALESKEQQWRRIESRHFDGGLGEIDFFAKELAHARSNAGLTTQMLSSFFGACVVAKDWEMAWQQAIR</sequence>
<evidence type="ECO:0000313" key="3">
    <source>
        <dbReference type="Proteomes" id="UP001152797"/>
    </source>
</evidence>
<evidence type="ECO:0000313" key="1">
    <source>
        <dbReference type="EMBL" id="CAI4002531.1"/>
    </source>
</evidence>
<evidence type="ECO:0000313" key="2">
    <source>
        <dbReference type="EMBL" id="CAL4789843.1"/>
    </source>
</evidence>
<dbReference type="EMBL" id="CAMXCT010003113">
    <property type="protein sequence ID" value="CAI4002531.1"/>
    <property type="molecule type" value="Genomic_DNA"/>
</dbReference>
<dbReference type="GO" id="GO:0003676">
    <property type="term" value="F:nucleic acid binding"/>
    <property type="evidence" value="ECO:0007669"/>
    <property type="project" value="InterPro"/>
</dbReference>
<reference evidence="2 3" key="2">
    <citation type="submission" date="2024-05" db="EMBL/GenBank/DDBJ databases">
        <authorList>
            <person name="Chen Y."/>
            <person name="Shah S."/>
            <person name="Dougan E. K."/>
            <person name="Thang M."/>
            <person name="Chan C."/>
        </authorList>
    </citation>
    <scope>NUCLEOTIDE SEQUENCE [LARGE SCALE GENOMIC DNA]</scope>
</reference>
<comment type="caution">
    <text evidence="1">The sequence shown here is derived from an EMBL/GenBank/DDBJ whole genome shotgun (WGS) entry which is preliminary data.</text>
</comment>
<dbReference type="Proteomes" id="UP001152797">
    <property type="component" value="Unassembled WGS sequence"/>
</dbReference>
<dbReference type="InterPro" id="IPR012337">
    <property type="entry name" value="RNaseH-like_sf"/>
</dbReference>
<dbReference type="SUPFAM" id="SSF53098">
    <property type="entry name" value="Ribonuclease H-like"/>
    <property type="match status" value="1"/>
</dbReference>
<protein>
    <submittedName>
        <fullName evidence="2">RNase H type-1 domain-containing protein</fullName>
    </submittedName>
</protein>
<proteinExistence type="predicted"/>
<dbReference type="EMBL" id="CAMXCT030003113">
    <property type="protein sequence ID" value="CAL4789843.1"/>
    <property type="molecule type" value="Genomic_DNA"/>
</dbReference>
<dbReference type="InterPro" id="IPR036397">
    <property type="entry name" value="RNaseH_sf"/>
</dbReference>
<name>A0A9P1G7H8_9DINO</name>
<organism evidence="1">
    <name type="scientific">Cladocopium goreaui</name>
    <dbReference type="NCBI Taxonomy" id="2562237"/>
    <lineage>
        <taxon>Eukaryota</taxon>
        <taxon>Sar</taxon>
        <taxon>Alveolata</taxon>
        <taxon>Dinophyceae</taxon>
        <taxon>Suessiales</taxon>
        <taxon>Symbiodiniaceae</taxon>
        <taxon>Cladocopium</taxon>
    </lineage>
</organism>
<dbReference type="EMBL" id="CAMXCT020003113">
    <property type="protein sequence ID" value="CAL1155906.1"/>
    <property type="molecule type" value="Genomic_DNA"/>
</dbReference>
<accession>A0A9P1G7H8</accession>
<reference evidence="1" key="1">
    <citation type="submission" date="2022-10" db="EMBL/GenBank/DDBJ databases">
        <authorList>
            <person name="Chen Y."/>
            <person name="Dougan E. K."/>
            <person name="Chan C."/>
            <person name="Rhodes N."/>
            <person name="Thang M."/>
        </authorList>
    </citation>
    <scope>NUCLEOTIDE SEQUENCE</scope>
</reference>